<proteinExistence type="predicted"/>
<dbReference type="InterPro" id="IPR056682">
    <property type="entry name" value="DUF7780"/>
</dbReference>
<feature type="compositionally biased region" description="Polar residues" evidence="1">
    <location>
        <begin position="335"/>
        <end position="344"/>
    </location>
</feature>
<dbReference type="PANTHER" id="PTHR34960">
    <property type="entry name" value="EMB|CAB68146.1-RELATED"/>
    <property type="match status" value="1"/>
</dbReference>
<sequence>MVGMGLTGKSKSSGGGGGEGWGTGFLLVFFPEEHHNHHHQPQTPTKKPSNFNLTSSSSPLKRTNSTHLLHKAQSTISICLLLLFTTLLLFTLSTLPSSTTTARRLYRVPRRQLSSTPQEFPSSPSNLSHALQGMGTLYRRGTRAMSDLVVAHALESLSLHDLKLFLRLFYRSTLASRSDLLFIFPSKTADFDNAILLENDSFLKLLAQYSENSGNTSRSPDGFDPTQFVKSGKKEKESGEPIWGRRIRANLSEESGAESTRPSYGSVVGFDVEELDPEKSLSGFLDHVPMSLRRWACYPMLLGRVRRNFKHVMLVDLKEMLVLGDPLGRIRSQSPESVLVTRSTSGKHGKRNSDKTQLTRQKMVHPGIIMGGSRGVRRLSNAMLTDIVRASIQHKKRNAVSESGLFNQLVGNDFVLKNVNLLVSAEPIPDLSSSGGSNSKSSLQLITKNHMVIRRGNSNLDVINSMVMRHICSFPIDSTVYSDC</sequence>
<evidence type="ECO:0000313" key="4">
    <source>
        <dbReference type="Proteomes" id="UP001293254"/>
    </source>
</evidence>
<feature type="compositionally biased region" description="Polar residues" evidence="1">
    <location>
        <begin position="43"/>
        <end position="59"/>
    </location>
</feature>
<keyword evidence="4" id="KW-1185">Reference proteome</keyword>
<dbReference type="Pfam" id="PF25002">
    <property type="entry name" value="DUF7780"/>
    <property type="match status" value="1"/>
</dbReference>
<evidence type="ECO:0000256" key="1">
    <source>
        <dbReference type="SAM" id="MobiDB-lite"/>
    </source>
</evidence>
<name>A0AAE1XJG1_9LAMI</name>
<gene>
    <name evidence="3" type="ORF">Salat_2941800</name>
</gene>
<evidence type="ECO:0000313" key="3">
    <source>
        <dbReference type="EMBL" id="KAK4412946.1"/>
    </source>
</evidence>
<protein>
    <recommendedName>
        <fullName evidence="2">DUF7780 domain-containing protein</fullName>
    </recommendedName>
</protein>
<dbReference type="PANTHER" id="PTHR34960:SF1">
    <property type="entry name" value="EMB|CAB68146.1-RELATED"/>
    <property type="match status" value="1"/>
</dbReference>
<accession>A0AAE1XJG1</accession>
<dbReference type="EMBL" id="JACGWO010000013">
    <property type="protein sequence ID" value="KAK4412946.1"/>
    <property type="molecule type" value="Genomic_DNA"/>
</dbReference>
<feature type="region of interest" description="Disordered" evidence="1">
    <location>
        <begin position="34"/>
        <end position="59"/>
    </location>
</feature>
<dbReference type="Proteomes" id="UP001293254">
    <property type="component" value="Unassembled WGS sequence"/>
</dbReference>
<comment type="caution">
    <text evidence="3">The sequence shown here is derived from an EMBL/GenBank/DDBJ whole genome shotgun (WGS) entry which is preliminary data.</text>
</comment>
<feature type="region of interest" description="Disordered" evidence="1">
    <location>
        <begin position="213"/>
        <end position="239"/>
    </location>
</feature>
<organism evidence="3 4">
    <name type="scientific">Sesamum alatum</name>
    <dbReference type="NCBI Taxonomy" id="300844"/>
    <lineage>
        <taxon>Eukaryota</taxon>
        <taxon>Viridiplantae</taxon>
        <taxon>Streptophyta</taxon>
        <taxon>Embryophyta</taxon>
        <taxon>Tracheophyta</taxon>
        <taxon>Spermatophyta</taxon>
        <taxon>Magnoliopsida</taxon>
        <taxon>eudicotyledons</taxon>
        <taxon>Gunneridae</taxon>
        <taxon>Pentapetalae</taxon>
        <taxon>asterids</taxon>
        <taxon>lamiids</taxon>
        <taxon>Lamiales</taxon>
        <taxon>Pedaliaceae</taxon>
        <taxon>Sesamum</taxon>
    </lineage>
</organism>
<feature type="region of interest" description="Disordered" evidence="1">
    <location>
        <begin position="335"/>
        <end position="357"/>
    </location>
</feature>
<reference evidence="3" key="1">
    <citation type="submission" date="2020-06" db="EMBL/GenBank/DDBJ databases">
        <authorList>
            <person name="Li T."/>
            <person name="Hu X."/>
            <person name="Zhang T."/>
            <person name="Song X."/>
            <person name="Zhang H."/>
            <person name="Dai N."/>
            <person name="Sheng W."/>
            <person name="Hou X."/>
            <person name="Wei L."/>
        </authorList>
    </citation>
    <scope>NUCLEOTIDE SEQUENCE</scope>
    <source>
        <strain evidence="3">3651</strain>
        <tissue evidence="3">Leaf</tissue>
    </source>
</reference>
<feature type="domain" description="DUF7780" evidence="2">
    <location>
        <begin position="128"/>
        <end position="426"/>
    </location>
</feature>
<evidence type="ECO:0000259" key="2">
    <source>
        <dbReference type="Pfam" id="PF25002"/>
    </source>
</evidence>
<reference evidence="3" key="2">
    <citation type="journal article" date="2024" name="Plant">
        <title>Genomic evolution and insights into agronomic trait innovations of Sesamum species.</title>
        <authorList>
            <person name="Miao H."/>
            <person name="Wang L."/>
            <person name="Qu L."/>
            <person name="Liu H."/>
            <person name="Sun Y."/>
            <person name="Le M."/>
            <person name="Wang Q."/>
            <person name="Wei S."/>
            <person name="Zheng Y."/>
            <person name="Lin W."/>
            <person name="Duan Y."/>
            <person name="Cao H."/>
            <person name="Xiong S."/>
            <person name="Wang X."/>
            <person name="Wei L."/>
            <person name="Li C."/>
            <person name="Ma Q."/>
            <person name="Ju M."/>
            <person name="Zhao R."/>
            <person name="Li G."/>
            <person name="Mu C."/>
            <person name="Tian Q."/>
            <person name="Mei H."/>
            <person name="Zhang T."/>
            <person name="Gao T."/>
            <person name="Zhang H."/>
        </authorList>
    </citation>
    <scope>NUCLEOTIDE SEQUENCE</scope>
    <source>
        <strain evidence="3">3651</strain>
    </source>
</reference>
<dbReference type="AlphaFoldDB" id="A0AAE1XJG1"/>